<comment type="caution">
    <text evidence="1">The sequence shown here is derived from an EMBL/GenBank/DDBJ whole genome shotgun (WGS) entry which is preliminary data.</text>
</comment>
<protein>
    <submittedName>
        <fullName evidence="1">Uncharacterized protein</fullName>
    </submittedName>
</protein>
<evidence type="ECO:0000313" key="2">
    <source>
        <dbReference type="Proteomes" id="UP000176650"/>
    </source>
</evidence>
<proteinExistence type="predicted"/>
<reference evidence="1 2" key="1">
    <citation type="journal article" date="2016" name="Nat. Commun.">
        <title>Thousands of microbial genomes shed light on interconnected biogeochemical processes in an aquifer system.</title>
        <authorList>
            <person name="Anantharaman K."/>
            <person name="Brown C.T."/>
            <person name="Hug L.A."/>
            <person name="Sharon I."/>
            <person name="Castelle C.J."/>
            <person name="Probst A.J."/>
            <person name="Thomas B.C."/>
            <person name="Singh A."/>
            <person name="Wilkins M.J."/>
            <person name="Karaoz U."/>
            <person name="Brodie E.L."/>
            <person name="Williams K.H."/>
            <person name="Hubbard S.S."/>
            <person name="Banfield J.F."/>
        </authorList>
    </citation>
    <scope>NUCLEOTIDE SEQUENCE [LARGE SCALE GENOMIC DNA]</scope>
</reference>
<name>A0A1F5BV71_9BACT</name>
<gene>
    <name evidence="1" type="ORF">A2988_03300</name>
</gene>
<dbReference type="EMBL" id="MEYS01000001">
    <property type="protein sequence ID" value="OGD34515.1"/>
    <property type="molecule type" value="Genomic_DNA"/>
</dbReference>
<evidence type="ECO:0000313" key="1">
    <source>
        <dbReference type="EMBL" id="OGD34515.1"/>
    </source>
</evidence>
<sequence>MRLTEKKAHDIMRRAEGAEQFFSKDGVVFAGLTELSDGIKTMTQDVFNFHCNSQKCDFASWIADILHDDVLAGTLVKAKGVRKTIESHIAKRVDQLAKYK</sequence>
<dbReference type="STRING" id="1797298.A2988_03300"/>
<accession>A0A1F5BV71</accession>
<organism evidence="1 2">
    <name type="scientific">Candidatus Azambacteria bacterium RIFCSPLOWO2_01_FULL_46_25</name>
    <dbReference type="NCBI Taxonomy" id="1797298"/>
    <lineage>
        <taxon>Bacteria</taxon>
        <taxon>Candidatus Azamiibacteriota</taxon>
    </lineage>
</organism>
<dbReference type="Proteomes" id="UP000176650">
    <property type="component" value="Unassembled WGS sequence"/>
</dbReference>
<dbReference type="AlphaFoldDB" id="A0A1F5BV71"/>